<keyword evidence="4" id="KW-1185">Reference proteome</keyword>
<feature type="region of interest" description="Disordered" evidence="1">
    <location>
        <begin position="1"/>
        <end position="22"/>
    </location>
</feature>
<reference evidence="3" key="1">
    <citation type="submission" date="2020-08" db="EMBL/GenBank/DDBJ databases">
        <title>Plant Genome Project.</title>
        <authorList>
            <person name="Zhang R.-G."/>
        </authorList>
    </citation>
    <scope>NUCLEOTIDE SEQUENCE</scope>
    <source>
        <strain evidence="3">WSP0</strain>
        <tissue evidence="3">Leaf</tissue>
    </source>
</reference>
<protein>
    <recommendedName>
        <fullName evidence="2">Putative plant transposon protein domain-containing protein</fullName>
    </recommendedName>
</protein>
<proteinExistence type="predicted"/>
<sequence>MAARRKRTLSGAGPSEPQPDFNAQLFTNRVNEGNWAGYKSRPIVSGRQVITSPRNHRYINDVITAAGWTEIMTVSNIYYPKLVRYFYCNLDVDQNADEYTLVSRVKGVDFVLDVSTMSDFLKCPVVENFQYVANDEELVNAIDDVSSFYQTITNDRVIGGEVSKTDLKKHFRPLHLFIAHNVAPQKGHYDAVSPLHCLILHSLETGNYMDLSYLVLREMASVLQDIHKALPYGALLTKLFLVAQVSIAREQSLPNVLGPIRDYMFTRGHISDNEEGNPQVNNEQGQENDEHGQEDIPGQSGEQMAQPQFEGDFSQQMFTRFDALQASQKQMLSEFQNFAINQNSRFDRVEHRMDHIDQAQQHYFSHYHQQYPDFVPYPPYHPPSPPQ</sequence>
<evidence type="ECO:0000313" key="4">
    <source>
        <dbReference type="Proteomes" id="UP000823749"/>
    </source>
</evidence>
<dbReference type="AlphaFoldDB" id="A0AAV6JF05"/>
<accession>A0AAV6JF05</accession>
<feature type="domain" description="Putative plant transposon protein" evidence="2">
    <location>
        <begin position="66"/>
        <end position="245"/>
    </location>
</feature>
<dbReference type="EMBL" id="JACTNZ010000007">
    <property type="protein sequence ID" value="KAG5538224.1"/>
    <property type="molecule type" value="Genomic_DNA"/>
</dbReference>
<name>A0AAV6JF05_9ERIC</name>
<comment type="caution">
    <text evidence="3">The sequence shown here is derived from an EMBL/GenBank/DDBJ whole genome shotgun (WGS) entry which is preliminary data.</text>
</comment>
<dbReference type="Pfam" id="PF20167">
    <property type="entry name" value="Transposase_32"/>
    <property type="match status" value="1"/>
</dbReference>
<evidence type="ECO:0000259" key="2">
    <source>
        <dbReference type="Pfam" id="PF20167"/>
    </source>
</evidence>
<organism evidence="3 4">
    <name type="scientific">Rhododendron griersonianum</name>
    <dbReference type="NCBI Taxonomy" id="479676"/>
    <lineage>
        <taxon>Eukaryota</taxon>
        <taxon>Viridiplantae</taxon>
        <taxon>Streptophyta</taxon>
        <taxon>Embryophyta</taxon>
        <taxon>Tracheophyta</taxon>
        <taxon>Spermatophyta</taxon>
        <taxon>Magnoliopsida</taxon>
        <taxon>eudicotyledons</taxon>
        <taxon>Gunneridae</taxon>
        <taxon>Pentapetalae</taxon>
        <taxon>asterids</taxon>
        <taxon>Ericales</taxon>
        <taxon>Ericaceae</taxon>
        <taxon>Ericoideae</taxon>
        <taxon>Rhodoreae</taxon>
        <taxon>Rhododendron</taxon>
    </lineage>
</organism>
<gene>
    <name evidence="3" type="ORF">RHGRI_018974</name>
</gene>
<feature type="region of interest" description="Disordered" evidence="1">
    <location>
        <begin position="269"/>
        <end position="306"/>
    </location>
</feature>
<dbReference type="Proteomes" id="UP000823749">
    <property type="component" value="Chromosome 7"/>
</dbReference>
<evidence type="ECO:0000313" key="3">
    <source>
        <dbReference type="EMBL" id="KAG5538224.1"/>
    </source>
</evidence>
<feature type="compositionally biased region" description="Polar residues" evidence="1">
    <location>
        <begin position="276"/>
        <end position="285"/>
    </location>
</feature>
<dbReference type="InterPro" id="IPR046796">
    <property type="entry name" value="Transposase_32_dom"/>
</dbReference>
<evidence type="ECO:0000256" key="1">
    <source>
        <dbReference type="SAM" id="MobiDB-lite"/>
    </source>
</evidence>